<organism evidence="5 6">
    <name type="scientific">Bradyrhizobium zhengyangense</name>
    <dbReference type="NCBI Taxonomy" id="2911009"/>
    <lineage>
        <taxon>Bacteria</taxon>
        <taxon>Pseudomonadati</taxon>
        <taxon>Pseudomonadota</taxon>
        <taxon>Alphaproteobacteria</taxon>
        <taxon>Hyphomicrobiales</taxon>
        <taxon>Nitrobacteraceae</taxon>
        <taxon>Bradyrhizobium</taxon>
    </lineage>
</organism>
<dbReference type="SMART" id="SM00903">
    <property type="entry name" value="Flavin_Reduct"/>
    <property type="match status" value="1"/>
</dbReference>
<dbReference type="InterPro" id="IPR002563">
    <property type="entry name" value="Flavin_Rdtase-like_dom"/>
</dbReference>
<comment type="similarity">
    <text evidence="3">Belongs to the flavoredoxin family.</text>
</comment>
<dbReference type="RefSeq" id="WP_237870732.1">
    <property type="nucleotide sequence ID" value="NZ_JAKLUA010000003.1"/>
</dbReference>
<evidence type="ECO:0000259" key="4">
    <source>
        <dbReference type="SMART" id="SM00903"/>
    </source>
</evidence>
<evidence type="ECO:0000313" key="5">
    <source>
        <dbReference type="EMBL" id="MCG2667593.1"/>
    </source>
</evidence>
<evidence type="ECO:0000256" key="2">
    <source>
        <dbReference type="ARBA" id="ARBA00022630"/>
    </source>
</evidence>
<proteinExistence type="inferred from homology"/>
<accession>A0ABS9LKX8</accession>
<dbReference type="PANTHER" id="PTHR43567:SF1">
    <property type="entry name" value="FLAVOREDOXIN"/>
    <property type="match status" value="1"/>
</dbReference>
<dbReference type="EMBL" id="JAKLUA010000003">
    <property type="protein sequence ID" value="MCG2667593.1"/>
    <property type="molecule type" value="Genomic_DNA"/>
</dbReference>
<keyword evidence="2" id="KW-0285">Flavoprotein</keyword>
<dbReference type="Gene3D" id="2.30.110.10">
    <property type="entry name" value="Electron Transport, Fmn-binding Protein, Chain A"/>
    <property type="match status" value="1"/>
</dbReference>
<name>A0ABS9LKX8_9BRAD</name>
<sequence length="186" mass="21198">MPRYTKRDFPVANVRRFLEPGPIVLVSSAHKDETNIMTMGWHMMMEFTPALIGCIISSENHSFELIRRSRQCVINIPTADLAATVVKIGNCSGRDVDKFSEFGLTPRPGTHVRAPLVEECYANFECRLVDSRLVKTYNVFVFEVVKAHAATSPKLPKTIHYRGDGEFMMSGVETRKFRKLFRPEML</sequence>
<protein>
    <submittedName>
        <fullName evidence="5">Flavin reductase family protein</fullName>
    </submittedName>
</protein>
<dbReference type="PANTHER" id="PTHR43567">
    <property type="entry name" value="FLAVOREDOXIN-RELATED-RELATED"/>
    <property type="match status" value="1"/>
</dbReference>
<dbReference type="Pfam" id="PF01613">
    <property type="entry name" value="Flavin_Reduct"/>
    <property type="match status" value="1"/>
</dbReference>
<reference evidence="5" key="1">
    <citation type="submission" date="2022-01" db="EMBL/GenBank/DDBJ databases">
        <title>Genome sequnece data of strain Bradyrhizobium sp. nov.</title>
        <authorList>
            <person name="Zhang J."/>
        </authorList>
    </citation>
    <scope>NUCLEOTIDE SEQUENCE</scope>
    <source>
        <strain evidence="5">WYCCWR 12774</strain>
    </source>
</reference>
<keyword evidence="6" id="KW-1185">Reference proteome</keyword>
<feature type="domain" description="Flavin reductase like" evidence="4">
    <location>
        <begin position="16"/>
        <end position="167"/>
    </location>
</feature>
<dbReference type="InterPro" id="IPR052174">
    <property type="entry name" value="Flavoredoxin"/>
</dbReference>
<evidence type="ECO:0000256" key="1">
    <source>
        <dbReference type="ARBA" id="ARBA00001917"/>
    </source>
</evidence>
<dbReference type="InterPro" id="IPR012349">
    <property type="entry name" value="Split_barrel_FMN-bd"/>
</dbReference>
<evidence type="ECO:0000256" key="3">
    <source>
        <dbReference type="ARBA" id="ARBA00038054"/>
    </source>
</evidence>
<dbReference type="SUPFAM" id="SSF50475">
    <property type="entry name" value="FMN-binding split barrel"/>
    <property type="match status" value="1"/>
</dbReference>
<comment type="cofactor">
    <cofactor evidence="1">
        <name>FMN</name>
        <dbReference type="ChEBI" id="CHEBI:58210"/>
    </cofactor>
</comment>
<gene>
    <name evidence="5" type="ORF">L6637_11560</name>
</gene>
<dbReference type="Proteomes" id="UP001139012">
    <property type="component" value="Unassembled WGS sequence"/>
</dbReference>
<comment type="caution">
    <text evidence="5">The sequence shown here is derived from an EMBL/GenBank/DDBJ whole genome shotgun (WGS) entry which is preliminary data.</text>
</comment>
<evidence type="ECO:0000313" key="6">
    <source>
        <dbReference type="Proteomes" id="UP001139012"/>
    </source>
</evidence>